<keyword evidence="1" id="KW-0813">Transport</keyword>
<evidence type="ECO:0000259" key="8">
    <source>
        <dbReference type="PROSITE" id="PS51100"/>
    </source>
</evidence>
<organism evidence="9 10">
    <name type="scientific">Symbiobacterium thermophilum</name>
    <dbReference type="NCBI Taxonomy" id="2734"/>
    <lineage>
        <taxon>Bacteria</taxon>
        <taxon>Bacillati</taxon>
        <taxon>Bacillota</taxon>
        <taxon>Clostridia</taxon>
        <taxon>Eubacteriales</taxon>
        <taxon>Symbiobacteriaceae</taxon>
        <taxon>Symbiobacterium</taxon>
    </lineage>
</organism>
<dbReference type="InterPro" id="IPR051819">
    <property type="entry name" value="PTS_sugar-specific_EIIB"/>
</dbReference>
<evidence type="ECO:0000256" key="5">
    <source>
        <dbReference type="ARBA" id="ARBA00022683"/>
    </source>
</evidence>
<keyword evidence="3 9" id="KW-0762">Sugar transport</keyword>
<dbReference type="InterPro" id="IPR013012">
    <property type="entry name" value="PTS_EIIB_3"/>
</dbReference>
<evidence type="ECO:0000313" key="9">
    <source>
        <dbReference type="EMBL" id="MBY6278077.1"/>
    </source>
</evidence>
<dbReference type="Proteomes" id="UP000732377">
    <property type="component" value="Unassembled WGS sequence"/>
</dbReference>
<comment type="caution">
    <text evidence="9">The sequence shown here is derived from an EMBL/GenBank/DDBJ whole genome shotgun (WGS) entry which is preliminary data.</text>
</comment>
<sequence>MKILLICAGGMSTSILMKKLQKYADDNGLGLEKIVARGMNDFEEVYQEFDVILLGPQISYRKEEIQKRVGGKPLAVIAPQDYALGNAEKIFAQINALLGK</sequence>
<dbReference type="PANTHER" id="PTHR34581:SF2">
    <property type="entry name" value="PTS SYSTEM N,N'-DIACETYLCHITOBIOSE-SPECIFIC EIIB COMPONENT"/>
    <property type="match status" value="1"/>
</dbReference>
<evidence type="ECO:0000313" key="10">
    <source>
        <dbReference type="Proteomes" id="UP000732377"/>
    </source>
</evidence>
<keyword evidence="6" id="KW-0418">Kinase</keyword>
<dbReference type="GO" id="GO:0008982">
    <property type="term" value="F:protein-N(PI)-phosphohistidine-sugar phosphotransferase activity"/>
    <property type="evidence" value="ECO:0007669"/>
    <property type="project" value="InterPro"/>
</dbReference>
<dbReference type="Pfam" id="PF02302">
    <property type="entry name" value="PTS_IIB"/>
    <property type="match status" value="1"/>
</dbReference>
<dbReference type="AlphaFoldDB" id="A0A953LLE6"/>
<keyword evidence="5" id="KW-0598">Phosphotransferase system</keyword>
<gene>
    <name evidence="9" type="ORF">CWE10_18230</name>
</gene>
<dbReference type="RefSeq" id="WP_273381536.1">
    <property type="nucleotide sequence ID" value="NZ_PIUK01000332.1"/>
</dbReference>
<evidence type="ECO:0000256" key="4">
    <source>
        <dbReference type="ARBA" id="ARBA00022679"/>
    </source>
</evidence>
<feature type="modified residue" description="Phosphocysteine; by EIIA" evidence="7">
    <location>
        <position position="7"/>
    </location>
</feature>
<dbReference type="CDD" id="cd05564">
    <property type="entry name" value="PTS_IIB_chitobiose_lichenan"/>
    <property type="match status" value="1"/>
</dbReference>
<dbReference type="PANTHER" id="PTHR34581">
    <property type="entry name" value="PTS SYSTEM N,N'-DIACETYLCHITOBIOSE-SPECIFIC EIIB COMPONENT"/>
    <property type="match status" value="1"/>
</dbReference>
<dbReference type="GO" id="GO:0016301">
    <property type="term" value="F:kinase activity"/>
    <property type="evidence" value="ECO:0007669"/>
    <property type="project" value="UniProtKB-KW"/>
</dbReference>
<proteinExistence type="predicted"/>
<evidence type="ECO:0000256" key="3">
    <source>
        <dbReference type="ARBA" id="ARBA00022597"/>
    </source>
</evidence>
<protein>
    <submittedName>
        <fullName evidence="9">PTS sugar transporter subunit IIB</fullName>
    </submittedName>
</protein>
<dbReference type="EMBL" id="PIUK01000332">
    <property type="protein sequence ID" value="MBY6278077.1"/>
    <property type="molecule type" value="Genomic_DNA"/>
</dbReference>
<evidence type="ECO:0000256" key="1">
    <source>
        <dbReference type="ARBA" id="ARBA00022448"/>
    </source>
</evidence>
<name>A0A953LLE6_SYMTR</name>
<keyword evidence="4" id="KW-0808">Transferase</keyword>
<dbReference type="Gene3D" id="3.40.50.2300">
    <property type="match status" value="1"/>
</dbReference>
<dbReference type="SUPFAM" id="SSF52794">
    <property type="entry name" value="PTS system IIB component-like"/>
    <property type="match status" value="1"/>
</dbReference>
<evidence type="ECO:0000256" key="6">
    <source>
        <dbReference type="ARBA" id="ARBA00022777"/>
    </source>
</evidence>
<evidence type="ECO:0000256" key="2">
    <source>
        <dbReference type="ARBA" id="ARBA00022553"/>
    </source>
</evidence>
<reference evidence="9" key="1">
    <citation type="submission" date="2017-11" db="EMBL/GenBank/DDBJ databases">
        <title>Three new genomes from thermophilic consortium.</title>
        <authorList>
            <person name="Quaggio R."/>
            <person name="Amgarten D."/>
            <person name="Setubal J.C."/>
        </authorList>
    </citation>
    <scope>NUCLEOTIDE SEQUENCE</scope>
    <source>
        <strain evidence="9">ZCTH01-B2</strain>
    </source>
</reference>
<dbReference type="PROSITE" id="PS51100">
    <property type="entry name" value="PTS_EIIB_TYPE_3"/>
    <property type="match status" value="1"/>
</dbReference>
<dbReference type="InterPro" id="IPR036095">
    <property type="entry name" value="PTS_EIIB-like_sf"/>
</dbReference>
<evidence type="ECO:0000256" key="7">
    <source>
        <dbReference type="PROSITE-ProRule" id="PRU00423"/>
    </source>
</evidence>
<keyword evidence="2" id="KW-0597">Phosphoprotein</keyword>
<feature type="domain" description="PTS EIIB type-3" evidence="8">
    <location>
        <begin position="1"/>
        <end position="100"/>
    </location>
</feature>
<accession>A0A953LLE6</accession>
<dbReference type="InterPro" id="IPR003501">
    <property type="entry name" value="PTS_EIIB_2/3"/>
</dbReference>
<dbReference type="GO" id="GO:0009401">
    <property type="term" value="P:phosphoenolpyruvate-dependent sugar phosphotransferase system"/>
    <property type="evidence" value="ECO:0007669"/>
    <property type="project" value="UniProtKB-KW"/>
</dbReference>